<accession>A0ACC2J656</accession>
<reference evidence="1" key="1">
    <citation type="submission" date="2022-11" db="EMBL/GenBank/DDBJ databases">
        <title>Genome Sequence of Nemania bipapillata.</title>
        <authorList>
            <person name="Buettner E."/>
        </authorList>
    </citation>
    <scope>NUCLEOTIDE SEQUENCE</scope>
    <source>
        <strain evidence="1">CP14</strain>
    </source>
</reference>
<sequence>MKLVSSIYALSLLRVIHADCGVDGGTIVVANPNYQILDELEACSTIFGDILIDPAFVYFILQGPQEITGTIIAHDNVILKSLGLPDVRKLGGFSFASPTISTPISFPEVIEIGNLEWRNITWQYEDDYFAWSADKFVAVSNLDVEGTYLSGFMPDYPSYDNSYYYYGGLVQLETADNVRVVDNLRMDKVVFQGLKTISGSLVVGSNFNFQNSRGKRDESGLLVSLPALESVGNAVIYDDDNIYRDLEGGKIDLPVLGHVYGDLNVTNIGGIADVSVPALTDIDGGLYILGNRGLKTLNFPELHRVNHVIIDGGDSYYGGFEKISFPALEEVGVFHVNAPAYVFDCSSLDHIREIASEFSCSNSEGTYDPDAPSSTSEVPTPTPSDPGASSTSEPSPSNEPSLTSEPSVTSGPVTTDEPSLTSNPATEDKPSVTSGPVTTDQPGQTDTPAPIGSAESTTKTDATGGTGPTPTTESPADASGSEPASSSASSLKSPFWIFQWFIKSLFLVI</sequence>
<dbReference type="EMBL" id="JAPESX010000161">
    <property type="protein sequence ID" value="KAJ8122866.1"/>
    <property type="molecule type" value="Genomic_DNA"/>
</dbReference>
<evidence type="ECO:0000313" key="2">
    <source>
        <dbReference type="Proteomes" id="UP001153334"/>
    </source>
</evidence>
<protein>
    <submittedName>
        <fullName evidence="1">Uncharacterized protein</fullName>
    </submittedName>
</protein>
<organism evidence="1 2">
    <name type="scientific">Nemania bipapillata</name>
    <dbReference type="NCBI Taxonomy" id="110536"/>
    <lineage>
        <taxon>Eukaryota</taxon>
        <taxon>Fungi</taxon>
        <taxon>Dikarya</taxon>
        <taxon>Ascomycota</taxon>
        <taxon>Pezizomycotina</taxon>
        <taxon>Sordariomycetes</taxon>
        <taxon>Xylariomycetidae</taxon>
        <taxon>Xylariales</taxon>
        <taxon>Xylariaceae</taxon>
        <taxon>Nemania</taxon>
    </lineage>
</organism>
<keyword evidence="2" id="KW-1185">Reference proteome</keyword>
<name>A0ACC2J656_9PEZI</name>
<proteinExistence type="predicted"/>
<evidence type="ECO:0000313" key="1">
    <source>
        <dbReference type="EMBL" id="KAJ8122866.1"/>
    </source>
</evidence>
<gene>
    <name evidence="1" type="ORF">ONZ43_g1047</name>
</gene>
<dbReference type="Proteomes" id="UP001153334">
    <property type="component" value="Unassembled WGS sequence"/>
</dbReference>
<comment type="caution">
    <text evidence="1">The sequence shown here is derived from an EMBL/GenBank/DDBJ whole genome shotgun (WGS) entry which is preliminary data.</text>
</comment>